<dbReference type="PANTHER" id="PTHR11575:SF24">
    <property type="entry name" value="5'-NUCLEOTIDASE"/>
    <property type="match status" value="1"/>
</dbReference>
<evidence type="ECO:0000256" key="7">
    <source>
        <dbReference type="ARBA" id="ARBA00022801"/>
    </source>
</evidence>
<comment type="similarity">
    <text evidence="2 8">Belongs to the 5'-nucleotidase family.</text>
</comment>
<dbReference type="GO" id="GO:0006196">
    <property type="term" value="P:AMP catabolic process"/>
    <property type="evidence" value="ECO:0007669"/>
    <property type="project" value="TreeGrafter"/>
</dbReference>
<evidence type="ECO:0000256" key="8">
    <source>
        <dbReference type="RuleBase" id="RU362119"/>
    </source>
</evidence>
<dbReference type="SUPFAM" id="SSF55816">
    <property type="entry name" value="5'-nucleotidase (syn. UDP-sugar hydrolase), C-terminal domain"/>
    <property type="match status" value="1"/>
</dbReference>
<dbReference type="SUPFAM" id="SSF56300">
    <property type="entry name" value="Metallo-dependent phosphatases"/>
    <property type="match status" value="1"/>
</dbReference>
<protein>
    <recommendedName>
        <fullName evidence="3">5'-nucleotidase</fullName>
        <ecNumber evidence="3">3.1.3.5</ecNumber>
    </recommendedName>
</protein>
<dbReference type="Proteomes" id="UP000005204">
    <property type="component" value="Unassembled WGS sequence"/>
</dbReference>
<dbReference type="PROSITE" id="PS00786">
    <property type="entry name" value="5_NUCLEOTIDASE_2"/>
    <property type="match status" value="1"/>
</dbReference>
<dbReference type="GO" id="GO:0000166">
    <property type="term" value="F:nucleotide binding"/>
    <property type="evidence" value="ECO:0007669"/>
    <property type="project" value="UniProtKB-KW"/>
</dbReference>
<evidence type="ECO:0000256" key="9">
    <source>
        <dbReference type="SAM" id="Coils"/>
    </source>
</evidence>
<keyword evidence="5" id="KW-0732">Signal</keyword>
<keyword evidence="7 8" id="KW-0378">Hydrolase</keyword>
<dbReference type="EC" id="3.1.3.5" evidence="3"/>
<dbReference type="Gene3D" id="3.60.21.10">
    <property type="match status" value="1"/>
</dbReference>
<dbReference type="InterPro" id="IPR004843">
    <property type="entry name" value="Calcineurin-like_PHP"/>
</dbReference>
<dbReference type="PANTHER" id="PTHR11575">
    <property type="entry name" value="5'-NUCLEOTIDASE-RELATED"/>
    <property type="match status" value="1"/>
</dbReference>
<reference evidence="13" key="1">
    <citation type="journal article" date="2008" name="Insect Biochem. Mol. Biol.">
        <title>The genome of a lepidopteran model insect, the silkworm Bombyx mori.</title>
        <authorList>
            <consortium name="International Silkworm Genome Consortium"/>
        </authorList>
    </citation>
    <scope>NUCLEOTIDE SEQUENCE [LARGE SCALE GENOMIC DNA]</scope>
    <source>
        <strain evidence="13">p50T</strain>
    </source>
</reference>
<sequence length="620" mass="68341">MSYHSCQSGRGRRPASLLWADVMRLTSNRHSSRFVEFLTQLIATLAVVTLTGCSVARTNKDGTFELLILHNNDMHAKFEQTSQLSGVCTEADRNAGKCYGGFARVAYLVKQARKAAQTGEGPPVLYLNAGDTYTGSPWFAQYKWKIAAEFINALQPDAVSLGNHEFDAGVSGLSPFIENLTCPVLAANLILNKVPELEREENLKKTIVLDVNGNKIGIVGYLTPTTKFEAKPNDVEYIDEIEALNSEMKNLQDQGVKIKIALGHSGFSKDMQIAKEVEGLDLVIGGHTNTFLWNGTTPDSEHADGPYPTYVQQSSGRLVPVVQAYAYTKYLGQLKINFNSDGEIVNISGAPILLNDAIPQDPEIIAIIEKYKKDVSGTSQDIMGTTLVFLDGSCRTKECNLGNLITDSMVYRYAVDYKGEHWTDAPIAILQGGGIRSSILHAVTPSNVTKGDLLSVLPFDGNMVALTMNGTVLLQILESSVRKHGTVNFRGEFLQMSGLRVTYDLKKPPGSRVIIAKSRCWTCNIPSYSKVENKQIFKVLMPGFMSNGGDDYSMVKNLPKQKLNFSELMATEYYVQRHSPIYPEIEGRIQFHEGDQTSSCGDFKLSLISLVICFTNAFIF</sequence>
<dbReference type="AlphaFoldDB" id="A0A8R2R5W1"/>
<dbReference type="Pfam" id="PF02872">
    <property type="entry name" value="5_nucleotid_C"/>
    <property type="match status" value="1"/>
</dbReference>
<evidence type="ECO:0000259" key="11">
    <source>
        <dbReference type="Pfam" id="PF02872"/>
    </source>
</evidence>
<dbReference type="InterPro" id="IPR029052">
    <property type="entry name" value="Metallo-depent_PP-like"/>
</dbReference>
<dbReference type="Gene3D" id="3.90.780.10">
    <property type="entry name" value="5'-Nucleotidase, C-terminal domain"/>
    <property type="match status" value="1"/>
</dbReference>
<dbReference type="InterPro" id="IPR006179">
    <property type="entry name" value="5_nucleotidase/apyrase"/>
</dbReference>
<dbReference type="FunFam" id="3.90.780.10:FF:000001">
    <property type="entry name" value="NT5E isoform 3"/>
    <property type="match status" value="1"/>
</dbReference>
<evidence type="ECO:0000256" key="6">
    <source>
        <dbReference type="ARBA" id="ARBA00022741"/>
    </source>
</evidence>
<feature type="domain" description="5'-Nucleotidase C-terminal" evidence="11">
    <location>
        <begin position="384"/>
        <end position="556"/>
    </location>
</feature>
<organism evidence="12 13">
    <name type="scientific">Bombyx mori</name>
    <name type="common">Silk moth</name>
    <dbReference type="NCBI Taxonomy" id="7091"/>
    <lineage>
        <taxon>Eukaryota</taxon>
        <taxon>Metazoa</taxon>
        <taxon>Ecdysozoa</taxon>
        <taxon>Arthropoda</taxon>
        <taxon>Hexapoda</taxon>
        <taxon>Insecta</taxon>
        <taxon>Pterygota</taxon>
        <taxon>Neoptera</taxon>
        <taxon>Endopterygota</taxon>
        <taxon>Lepidoptera</taxon>
        <taxon>Glossata</taxon>
        <taxon>Ditrysia</taxon>
        <taxon>Bombycoidea</taxon>
        <taxon>Bombycidae</taxon>
        <taxon>Bombycinae</taxon>
        <taxon>Bombyx</taxon>
    </lineage>
</organism>
<reference evidence="12" key="2">
    <citation type="submission" date="2022-06" db="UniProtKB">
        <authorList>
            <consortium name="EnsemblMetazoa"/>
        </authorList>
    </citation>
    <scope>IDENTIFICATION</scope>
    <source>
        <strain evidence="12">p50T (Dazao)</strain>
    </source>
</reference>
<dbReference type="InterPro" id="IPR008334">
    <property type="entry name" value="5'-Nucleotdase_C"/>
</dbReference>
<feature type="coiled-coil region" evidence="9">
    <location>
        <begin position="234"/>
        <end position="261"/>
    </location>
</feature>
<proteinExistence type="inferred from homology"/>
<evidence type="ECO:0000256" key="3">
    <source>
        <dbReference type="ARBA" id="ARBA00012643"/>
    </source>
</evidence>
<dbReference type="Pfam" id="PF00149">
    <property type="entry name" value="Metallophos"/>
    <property type="match status" value="1"/>
</dbReference>
<keyword evidence="4" id="KW-0479">Metal-binding</keyword>
<dbReference type="EnsemblMetazoa" id="XM_038018396.1">
    <property type="protein sequence ID" value="XP_037874324.1"/>
    <property type="gene ID" value="LOC733033"/>
</dbReference>
<dbReference type="PRINTS" id="PR01607">
    <property type="entry name" value="APYRASEFAMLY"/>
</dbReference>
<accession>A0A8R2R5W1</accession>
<name>A0A8R2R5W1_BOMMO</name>
<gene>
    <name evidence="12" type="primary">733033</name>
</gene>
<dbReference type="CDD" id="cd07409">
    <property type="entry name" value="MPP_CD73_N"/>
    <property type="match status" value="1"/>
</dbReference>
<keyword evidence="9" id="KW-0175">Coiled coil</keyword>
<dbReference type="FunFam" id="3.60.21.10:FF:000020">
    <property type="entry name" value="NT5E isoform 4"/>
    <property type="match status" value="1"/>
</dbReference>
<comment type="catalytic activity">
    <reaction evidence="1">
        <text>a ribonucleoside 5'-phosphate + H2O = a ribonucleoside + phosphate</text>
        <dbReference type="Rhea" id="RHEA:12484"/>
        <dbReference type="ChEBI" id="CHEBI:15377"/>
        <dbReference type="ChEBI" id="CHEBI:18254"/>
        <dbReference type="ChEBI" id="CHEBI:43474"/>
        <dbReference type="ChEBI" id="CHEBI:58043"/>
        <dbReference type="EC" id="3.1.3.5"/>
    </reaction>
</comment>
<evidence type="ECO:0000256" key="1">
    <source>
        <dbReference type="ARBA" id="ARBA00000815"/>
    </source>
</evidence>
<keyword evidence="13" id="KW-1185">Reference proteome</keyword>
<evidence type="ECO:0000313" key="13">
    <source>
        <dbReference type="Proteomes" id="UP000005204"/>
    </source>
</evidence>
<evidence type="ECO:0000256" key="4">
    <source>
        <dbReference type="ARBA" id="ARBA00022723"/>
    </source>
</evidence>
<keyword evidence="6 8" id="KW-0547">Nucleotide-binding</keyword>
<dbReference type="InterPro" id="IPR006146">
    <property type="entry name" value="5'-Nucleotdase_CS"/>
</dbReference>
<evidence type="ECO:0000313" key="12">
    <source>
        <dbReference type="EnsemblMetazoa" id="XP_037874324.1"/>
    </source>
</evidence>
<dbReference type="InterPro" id="IPR036907">
    <property type="entry name" value="5'-Nucleotdase_C_sf"/>
</dbReference>
<feature type="domain" description="Calcineurin-like phosphoesterase" evidence="10">
    <location>
        <begin position="68"/>
        <end position="288"/>
    </location>
</feature>
<dbReference type="GO" id="GO:0005886">
    <property type="term" value="C:plasma membrane"/>
    <property type="evidence" value="ECO:0007669"/>
    <property type="project" value="TreeGrafter"/>
</dbReference>
<evidence type="ECO:0000259" key="10">
    <source>
        <dbReference type="Pfam" id="PF00149"/>
    </source>
</evidence>
<evidence type="ECO:0000256" key="2">
    <source>
        <dbReference type="ARBA" id="ARBA00006654"/>
    </source>
</evidence>
<dbReference type="GO" id="GO:0008253">
    <property type="term" value="F:5'-nucleotidase activity"/>
    <property type="evidence" value="ECO:0007669"/>
    <property type="project" value="UniProtKB-EC"/>
</dbReference>
<evidence type="ECO:0000256" key="5">
    <source>
        <dbReference type="ARBA" id="ARBA00022729"/>
    </source>
</evidence>
<dbReference type="GO" id="GO:0046872">
    <property type="term" value="F:metal ion binding"/>
    <property type="evidence" value="ECO:0007669"/>
    <property type="project" value="UniProtKB-KW"/>
</dbReference>